<keyword evidence="8" id="KW-1185">Reference proteome</keyword>
<dbReference type="InterPro" id="IPR029036">
    <property type="entry name" value="P5CR_dimer"/>
</dbReference>
<dbReference type="InterPro" id="IPR008927">
    <property type="entry name" value="6-PGluconate_DH-like_C_sf"/>
</dbReference>
<dbReference type="PANTHER" id="PTHR11645">
    <property type="entry name" value="PYRROLINE-5-CARBOXYLATE REDUCTASE"/>
    <property type="match status" value="1"/>
</dbReference>
<dbReference type="SUPFAM" id="SSF51735">
    <property type="entry name" value="NAD(P)-binding Rossmann-fold domains"/>
    <property type="match status" value="1"/>
</dbReference>
<dbReference type="PANTHER" id="PTHR11645:SF0">
    <property type="entry name" value="PYRROLINE-5-CARBOXYLATE REDUCTASE 3"/>
    <property type="match status" value="1"/>
</dbReference>
<dbReference type="InterPro" id="IPR036291">
    <property type="entry name" value="NAD(P)-bd_dom_sf"/>
</dbReference>
<proteinExistence type="inferred from homology"/>
<accession>A0A2G1QK72</accession>
<dbReference type="InterPro" id="IPR028939">
    <property type="entry name" value="P5C_Rdtase_cat_N"/>
</dbReference>
<dbReference type="Proteomes" id="UP000221168">
    <property type="component" value="Unassembled WGS sequence"/>
</dbReference>
<dbReference type="PIRSF" id="PIRSF000193">
    <property type="entry name" value="Pyrrol-5-carb_rd"/>
    <property type="match status" value="1"/>
</dbReference>
<feature type="domain" description="Pyrroline-5-carboxylate reductase catalytic N-terminal" evidence="5">
    <location>
        <begin position="2"/>
        <end position="91"/>
    </location>
</feature>
<dbReference type="Pfam" id="PF03807">
    <property type="entry name" value="F420_oxidored"/>
    <property type="match status" value="1"/>
</dbReference>
<dbReference type="GO" id="GO:0055129">
    <property type="term" value="P:L-proline biosynthetic process"/>
    <property type="evidence" value="ECO:0007669"/>
    <property type="project" value="TreeGrafter"/>
</dbReference>
<evidence type="ECO:0000259" key="6">
    <source>
        <dbReference type="Pfam" id="PF14748"/>
    </source>
</evidence>
<sequence>MKLGVIGVGHIAGSVLEGLLRAGIAPQGILLSPRGHGPQLAERHGFTLAAGNAALVEACDLVLLAVRPAQAAEALRGLPWQRRHVVASACAGVTIAELEAVAAPARVARIMPITASELGASPTVVFPVFPELAPLLEAIGTPVPLSGEDQFEVATVSAAVYGWVQDLIRTGTDWSARHGLDPRIARLLMAKTFVAAGRIQGEQEAPMDDILASLCTPGGITEAGLNHLAGKGVGEAWEGACDLVLRKLAGKA</sequence>
<evidence type="ECO:0008006" key="9">
    <source>
        <dbReference type="Google" id="ProtNLM"/>
    </source>
</evidence>
<dbReference type="OrthoDB" id="8418678at2"/>
<feature type="binding site" evidence="4">
    <location>
        <position position="52"/>
    </location>
    <ligand>
        <name>NADPH</name>
        <dbReference type="ChEBI" id="CHEBI:57783"/>
    </ligand>
</feature>
<gene>
    <name evidence="7" type="ORF">CSC94_16540</name>
</gene>
<dbReference type="RefSeq" id="WP_099307477.1">
    <property type="nucleotide sequence ID" value="NZ_PDVP01000011.1"/>
</dbReference>
<keyword evidence="2 4" id="KW-0521">NADP</keyword>
<comment type="caution">
    <text evidence="7">The sequence shown here is derived from an EMBL/GenBank/DDBJ whole genome shotgun (WGS) entry which is preliminary data.</text>
</comment>
<dbReference type="AlphaFoldDB" id="A0A2G1QK72"/>
<dbReference type="SUPFAM" id="SSF48179">
    <property type="entry name" value="6-phosphogluconate dehydrogenase C-terminal domain-like"/>
    <property type="match status" value="1"/>
</dbReference>
<dbReference type="Gene3D" id="3.40.50.720">
    <property type="entry name" value="NAD(P)-binding Rossmann-like Domain"/>
    <property type="match status" value="1"/>
</dbReference>
<dbReference type="Pfam" id="PF14748">
    <property type="entry name" value="P5CR_dimer"/>
    <property type="match status" value="1"/>
</dbReference>
<evidence type="ECO:0000313" key="8">
    <source>
        <dbReference type="Proteomes" id="UP000221168"/>
    </source>
</evidence>
<reference evidence="7 8" key="1">
    <citation type="submission" date="2017-10" db="EMBL/GenBank/DDBJ databases">
        <title>Sedimentibacterium mangrovi gen. nov., sp. nov., a novel member of family Phyllobacteriacea isolated from mangrove sediment.</title>
        <authorList>
            <person name="Liao H."/>
            <person name="Tian Y."/>
        </authorList>
    </citation>
    <scope>NUCLEOTIDE SEQUENCE [LARGE SCALE GENOMIC DNA]</scope>
    <source>
        <strain evidence="7 8">X9-2-2</strain>
    </source>
</reference>
<dbReference type="GO" id="GO:0004735">
    <property type="term" value="F:pyrroline-5-carboxylate reductase activity"/>
    <property type="evidence" value="ECO:0007669"/>
    <property type="project" value="InterPro"/>
</dbReference>
<dbReference type="InterPro" id="IPR000304">
    <property type="entry name" value="Pyrroline-COOH_reductase"/>
</dbReference>
<dbReference type="Gene3D" id="1.10.3730.10">
    <property type="entry name" value="ProC C-terminal domain-like"/>
    <property type="match status" value="1"/>
</dbReference>
<evidence type="ECO:0000256" key="1">
    <source>
        <dbReference type="ARBA" id="ARBA00005525"/>
    </source>
</evidence>
<dbReference type="EMBL" id="PDVP01000011">
    <property type="protein sequence ID" value="PHP65926.1"/>
    <property type="molecule type" value="Genomic_DNA"/>
</dbReference>
<evidence type="ECO:0000256" key="2">
    <source>
        <dbReference type="ARBA" id="ARBA00022857"/>
    </source>
</evidence>
<keyword evidence="3" id="KW-0560">Oxidoreductase</keyword>
<feature type="domain" description="Pyrroline-5-carboxylate reductase dimerisation" evidence="6">
    <location>
        <begin position="153"/>
        <end position="242"/>
    </location>
</feature>
<name>A0A2G1QK72_9HYPH</name>
<evidence type="ECO:0000256" key="4">
    <source>
        <dbReference type="PIRSR" id="PIRSR000193-1"/>
    </source>
</evidence>
<evidence type="ECO:0000256" key="3">
    <source>
        <dbReference type="ARBA" id="ARBA00023002"/>
    </source>
</evidence>
<evidence type="ECO:0000259" key="5">
    <source>
        <dbReference type="Pfam" id="PF03807"/>
    </source>
</evidence>
<comment type="similarity">
    <text evidence="1">Belongs to the pyrroline-5-carboxylate reductase family.</text>
</comment>
<feature type="binding site" evidence="4">
    <location>
        <begin position="65"/>
        <end position="68"/>
    </location>
    <ligand>
        <name>NADP(+)</name>
        <dbReference type="ChEBI" id="CHEBI:58349"/>
    </ligand>
</feature>
<protein>
    <recommendedName>
        <fullName evidence="9">Pyrroline-5-carboxylate reductase</fullName>
    </recommendedName>
</protein>
<evidence type="ECO:0000313" key="7">
    <source>
        <dbReference type="EMBL" id="PHP65926.1"/>
    </source>
</evidence>
<organism evidence="7 8">
    <name type="scientific">Zhengella mangrovi</name>
    <dbReference type="NCBI Taxonomy" id="1982044"/>
    <lineage>
        <taxon>Bacteria</taxon>
        <taxon>Pseudomonadati</taxon>
        <taxon>Pseudomonadota</taxon>
        <taxon>Alphaproteobacteria</taxon>
        <taxon>Hyphomicrobiales</taxon>
        <taxon>Notoacmeibacteraceae</taxon>
        <taxon>Zhengella</taxon>
    </lineage>
</organism>